<evidence type="ECO:0000313" key="3">
    <source>
        <dbReference type="Proteomes" id="UP001549691"/>
    </source>
</evidence>
<dbReference type="InterPro" id="IPR008407">
    <property type="entry name" value="Brnchd-chn_aa_trnsp_AzlD"/>
</dbReference>
<sequence length="107" mass="11497">MNEHWVLGLSMLAGGLLTFATRAIFLLGGERFSLGPNFRAMLVYVPPAVLAALIAPEIFVRNGDLILSVENPRLWAALVAVLVALITRSVLATIALGLAVLWGIQFI</sequence>
<dbReference type="EMBL" id="JBEWZI010000024">
    <property type="protein sequence ID" value="MET7015936.1"/>
    <property type="molecule type" value="Genomic_DNA"/>
</dbReference>
<dbReference type="Proteomes" id="UP001549691">
    <property type="component" value="Unassembled WGS sequence"/>
</dbReference>
<keyword evidence="1" id="KW-0812">Transmembrane</keyword>
<keyword evidence="3" id="KW-1185">Reference proteome</keyword>
<gene>
    <name evidence="2" type="ORF">ABXR19_17230</name>
</gene>
<organism evidence="2 3">
    <name type="scientific">Uliginosibacterium flavum</name>
    <dbReference type="NCBI Taxonomy" id="1396831"/>
    <lineage>
        <taxon>Bacteria</taxon>
        <taxon>Pseudomonadati</taxon>
        <taxon>Pseudomonadota</taxon>
        <taxon>Betaproteobacteria</taxon>
        <taxon>Rhodocyclales</taxon>
        <taxon>Zoogloeaceae</taxon>
        <taxon>Uliginosibacterium</taxon>
    </lineage>
</organism>
<evidence type="ECO:0000256" key="1">
    <source>
        <dbReference type="SAM" id="Phobius"/>
    </source>
</evidence>
<evidence type="ECO:0000313" key="2">
    <source>
        <dbReference type="EMBL" id="MET7015936.1"/>
    </source>
</evidence>
<feature type="transmembrane region" description="Helical" evidence="1">
    <location>
        <begin position="6"/>
        <end position="28"/>
    </location>
</feature>
<reference evidence="2 3" key="1">
    <citation type="submission" date="2024-07" db="EMBL/GenBank/DDBJ databases">
        <title>Uliginosibacterium flavum JJ3220;KACC:17644.</title>
        <authorList>
            <person name="Kim M.K."/>
        </authorList>
    </citation>
    <scope>NUCLEOTIDE SEQUENCE [LARGE SCALE GENOMIC DNA]</scope>
    <source>
        <strain evidence="2 3">KACC:17644</strain>
    </source>
</reference>
<name>A0ABV2TPS3_9RHOO</name>
<accession>A0ABV2TPS3</accession>
<keyword evidence="1" id="KW-0472">Membrane</keyword>
<dbReference type="RefSeq" id="WP_354602394.1">
    <property type="nucleotide sequence ID" value="NZ_JBEWZI010000024.1"/>
</dbReference>
<dbReference type="Pfam" id="PF05437">
    <property type="entry name" value="AzlD"/>
    <property type="match status" value="1"/>
</dbReference>
<protein>
    <submittedName>
        <fullName evidence="2">AzlD domain-containing protein</fullName>
    </submittedName>
</protein>
<feature type="transmembrane region" description="Helical" evidence="1">
    <location>
        <begin position="74"/>
        <end position="104"/>
    </location>
</feature>
<feature type="transmembrane region" description="Helical" evidence="1">
    <location>
        <begin position="40"/>
        <end position="59"/>
    </location>
</feature>
<keyword evidence="1" id="KW-1133">Transmembrane helix</keyword>
<proteinExistence type="predicted"/>
<comment type="caution">
    <text evidence="2">The sequence shown here is derived from an EMBL/GenBank/DDBJ whole genome shotgun (WGS) entry which is preliminary data.</text>
</comment>